<evidence type="ECO:0000313" key="3">
    <source>
        <dbReference type="Proteomes" id="UP000500826"/>
    </source>
</evidence>
<feature type="compositionally biased region" description="Low complexity" evidence="1">
    <location>
        <begin position="1"/>
        <end position="23"/>
    </location>
</feature>
<dbReference type="InterPro" id="IPR031325">
    <property type="entry name" value="RHS_repeat"/>
</dbReference>
<dbReference type="Proteomes" id="UP000500826">
    <property type="component" value="Chromosome"/>
</dbReference>
<feature type="compositionally biased region" description="Basic residues" evidence="1">
    <location>
        <begin position="86"/>
        <end position="107"/>
    </location>
</feature>
<dbReference type="EMBL" id="CP053418">
    <property type="protein sequence ID" value="QJW83453.1"/>
    <property type="molecule type" value="Genomic_DNA"/>
</dbReference>
<feature type="region of interest" description="Disordered" evidence="1">
    <location>
        <begin position="1"/>
        <end position="40"/>
    </location>
</feature>
<feature type="region of interest" description="Disordered" evidence="1">
    <location>
        <begin position="197"/>
        <end position="221"/>
    </location>
</feature>
<reference evidence="2 3" key="2">
    <citation type="submission" date="2020-05" db="EMBL/GenBank/DDBJ databases">
        <authorList>
            <person name="Khan S.A."/>
            <person name="Jeon C.O."/>
            <person name="Chun B.H."/>
        </authorList>
    </citation>
    <scope>NUCLEOTIDE SEQUENCE [LARGE SCALE GENOMIC DNA]</scope>
    <source>
        <strain evidence="2 3">H242</strain>
    </source>
</reference>
<gene>
    <name evidence="2" type="ORF">HK414_02665</name>
</gene>
<protein>
    <submittedName>
        <fullName evidence="2">RHS repeat protein</fullName>
    </submittedName>
</protein>
<evidence type="ECO:0000313" key="2">
    <source>
        <dbReference type="EMBL" id="QJW83453.1"/>
    </source>
</evidence>
<dbReference type="NCBIfam" id="TIGR01643">
    <property type="entry name" value="YD_repeat_2x"/>
    <property type="match status" value="1"/>
</dbReference>
<reference evidence="2 3" key="1">
    <citation type="submission" date="2020-05" db="EMBL/GenBank/DDBJ databases">
        <title>Ramlibacter rhizophilus sp. nov., isolated from rhizosphere soil of national flower Mugunghwa from South Korea.</title>
        <authorList>
            <person name="Zheng-Fei Y."/>
            <person name="Huan T."/>
        </authorList>
    </citation>
    <scope>NUCLEOTIDE SEQUENCE [LARGE SCALE GENOMIC DNA]</scope>
    <source>
        <strain evidence="2 3">H242</strain>
    </source>
</reference>
<dbReference type="InterPro" id="IPR006530">
    <property type="entry name" value="YD"/>
</dbReference>
<keyword evidence="3" id="KW-1185">Reference proteome</keyword>
<accession>A0ABX6P2A3</accession>
<organism evidence="2 3">
    <name type="scientific">Ramlibacter terrae</name>
    <dbReference type="NCBI Taxonomy" id="2732511"/>
    <lineage>
        <taxon>Bacteria</taxon>
        <taxon>Pseudomonadati</taxon>
        <taxon>Pseudomonadota</taxon>
        <taxon>Betaproteobacteria</taxon>
        <taxon>Burkholderiales</taxon>
        <taxon>Comamonadaceae</taxon>
        <taxon>Ramlibacter</taxon>
    </lineage>
</organism>
<feature type="compositionally biased region" description="Polar residues" evidence="1">
    <location>
        <begin position="200"/>
        <end position="211"/>
    </location>
</feature>
<sequence>MRLPSSPGTTTGSPQGPTTLPTAGAGGRSCRRHDRDPVRRGRPCRCVHGLCGPCERCEGHRRRERRGLEGPGDTRQRRGPHGQVCLRRRGPPHLRSRPAGRGHRHPVRRHRQRAGAHAACAGHRLQRQIGKRHRGCDREVDWRPEAVLRVRRRRPTDGHHRCARHQGVVHARRRRPQAGLRQRGGRRWTYTYDGAGRLLTETSPGSTSPLWPTTVKRRSSN</sequence>
<feature type="region of interest" description="Disordered" evidence="1">
    <location>
        <begin position="65"/>
        <end position="107"/>
    </location>
</feature>
<proteinExistence type="predicted"/>
<dbReference type="Pfam" id="PF05593">
    <property type="entry name" value="RHS_repeat"/>
    <property type="match status" value="1"/>
</dbReference>
<feature type="compositionally biased region" description="Basic and acidic residues" evidence="1">
    <location>
        <begin position="66"/>
        <end position="76"/>
    </location>
</feature>
<name>A0ABX6P2A3_9BURK</name>
<feature type="region of interest" description="Disordered" evidence="1">
    <location>
        <begin position="154"/>
        <end position="183"/>
    </location>
</feature>
<evidence type="ECO:0000256" key="1">
    <source>
        <dbReference type="SAM" id="MobiDB-lite"/>
    </source>
</evidence>